<name>A0A401PX39_SCYTO</name>
<feature type="region of interest" description="Disordered" evidence="7">
    <location>
        <begin position="536"/>
        <end position="563"/>
    </location>
</feature>
<dbReference type="PRINTS" id="PR00759">
    <property type="entry name" value="BASICPTASE"/>
</dbReference>
<dbReference type="InterPro" id="IPR002223">
    <property type="entry name" value="Kunitz_BPTI"/>
</dbReference>
<feature type="domain" description="VWFC" evidence="8">
    <location>
        <begin position="832"/>
        <end position="889"/>
    </location>
</feature>
<dbReference type="InterPro" id="IPR036880">
    <property type="entry name" value="Kunitz_BPTI_sf"/>
</dbReference>
<keyword evidence="3" id="KW-0479">Metal-binding</keyword>
<dbReference type="CDD" id="cd00109">
    <property type="entry name" value="Kunitz-type"/>
    <property type="match status" value="1"/>
</dbReference>
<dbReference type="Pfam" id="PF00093">
    <property type="entry name" value="VWC"/>
    <property type="match status" value="2"/>
</dbReference>
<evidence type="ECO:0000313" key="10">
    <source>
        <dbReference type="EMBL" id="GCB77707.1"/>
    </source>
</evidence>
<dbReference type="PROSITE" id="PS00280">
    <property type="entry name" value="BPTI_KUNITZ_1"/>
    <property type="match status" value="1"/>
</dbReference>
<evidence type="ECO:0000259" key="9">
    <source>
        <dbReference type="PROSITE" id="PS50279"/>
    </source>
</evidence>
<organism evidence="10 11">
    <name type="scientific">Scyliorhinus torazame</name>
    <name type="common">Cloudy catshark</name>
    <name type="synonym">Catulus torazame</name>
    <dbReference type="NCBI Taxonomy" id="75743"/>
    <lineage>
        <taxon>Eukaryota</taxon>
        <taxon>Metazoa</taxon>
        <taxon>Chordata</taxon>
        <taxon>Craniata</taxon>
        <taxon>Vertebrata</taxon>
        <taxon>Chondrichthyes</taxon>
        <taxon>Elasmobranchii</taxon>
        <taxon>Galeomorphii</taxon>
        <taxon>Galeoidea</taxon>
        <taxon>Carcharhiniformes</taxon>
        <taxon>Scyliorhinidae</taxon>
        <taxon>Scyliorhinus</taxon>
    </lineage>
</organism>
<evidence type="ECO:0000256" key="3">
    <source>
        <dbReference type="ARBA" id="ARBA00022723"/>
    </source>
</evidence>
<dbReference type="STRING" id="75743.A0A401PX39"/>
<dbReference type="SUPFAM" id="SSF57603">
    <property type="entry name" value="FnI-like domain"/>
    <property type="match status" value="2"/>
</dbReference>
<feature type="domain" description="VWFC" evidence="8">
    <location>
        <begin position="886"/>
        <end position="944"/>
    </location>
</feature>
<evidence type="ECO:0000256" key="7">
    <source>
        <dbReference type="SAM" id="MobiDB-lite"/>
    </source>
</evidence>
<accession>A0A401PX39</accession>
<dbReference type="InterPro" id="IPR050316">
    <property type="entry name" value="Tyrosinase/Hemocyanin"/>
</dbReference>
<dbReference type="GO" id="GO:0016491">
    <property type="term" value="F:oxidoreductase activity"/>
    <property type="evidence" value="ECO:0007669"/>
    <property type="project" value="InterPro"/>
</dbReference>
<keyword evidence="5" id="KW-0470">Melanin biosynthesis</keyword>
<dbReference type="AlphaFoldDB" id="A0A401PX39"/>
<evidence type="ECO:0000256" key="4">
    <source>
        <dbReference type="ARBA" id="ARBA00023008"/>
    </source>
</evidence>
<evidence type="ECO:0000259" key="8">
    <source>
        <dbReference type="PROSITE" id="PS50184"/>
    </source>
</evidence>
<keyword evidence="11" id="KW-1185">Reference proteome</keyword>
<keyword evidence="4" id="KW-0186">Copper</keyword>
<dbReference type="PANTHER" id="PTHR11474:SF126">
    <property type="entry name" value="TYROSINASE-LIKE PROTEIN TYR-1-RELATED"/>
    <property type="match status" value="1"/>
</dbReference>
<dbReference type="SMART" id="SM00131">
    <property type="entry name" value="KU"/>
    <property type="match status" value="1"/>
</dbReference>
<dbReference type="Gene3D" id="4.10.410.10">
    <property type="entry name" value="Pancreatic trypsin inhibitor Kunitz domain"/>
    <property type="match status" value="1"/>
</dbReference>
<dbReference type="SMART" id="SM00214">
    <property type="entry name" value="VWC"/>
    <property type="match status" value="2"/>
</dbReference>
<dbReference type="OMA" id="CEVGACC"/>
<dbReference type="Pfam" id="PF00014">
    <property type="entry name" value="Kunitz_BPTI"/>
    <property type="match status" value="1"/>
</dbReference>
<dbReference type="PRINTS" id="PR00092">
    <property type="entry name" value="TYROSINASE"/>
</dbReference>
<dbReference type="InterPro" id="IPR001007">
    <property type="entry name" value="VWF_dom"/>
</dbReference>
<dbReference type="Gene3D" id="1.10.1280.10">
    <property type="entry name" value="Di-copper center containing domain from catechol oxidase"/>
    <property type="match status" value="1"/>
</dbReference>
<dbReference type="PROSITE" id="PS50279">
    <property type="entry name" value="BPTI_KUNITZ_2"/>
    <property type="match status" value="1"/>
</dbReference>
<evidence type="ECO:0000313" key="11">
    <source>
        <dbReference type="Proteomes" id="UP000288216"/>
    </source>
</evidence>
<dbReference type="GO" id="GO:0046872">
    <property type="term" value="F:metal ion binding"/>
    <property type="evidence" value="ECO:0007669"/>
    <property type="project" value="UniProtKB-KW"/>
</dbReference>
<dbReference type="Gene3D" id="6.20.200.20">
    <property type="match status" value="2"/>
</dbReference>
<sequence length="945" mass="107817">MIQVCSLPMVKGHCNGRHSIPTRHWFYNSLSGLCEEFDYSGCGGNSNNFETHEECTRRCEVGACCFRQPQLPNFLIGYDHEGYDRYGYNMSGLDRTARQVVAFNPVRSGPALFGPNGQVFSGLSDGREFDKYGLDKQGYDRDGFHSDTGFNLTGYNKRGDHDSRGEFDTTGFDAEGYNRAQFDCVGINHEGFNYLGFFAAYVYHCEYLPASHCQAINRADLRREVVSFRPGQTCEDVSCSQSCGCTFQGASYNFGESFEYGCEICLCSYTGVIECNCRHVSQRKEIRDMMPGEMKVYQAVIRDLYLKHGIWEDLARLRAEYAPQANGQFTFLPWHRYFLRMVERELQKTSCDISIPYFEWTIDAGSMESSMAWQANVFGSNGNPETDCVSHHPFQQGNEWVPCLRRQFNSSVTLPNAINIQLILAEDDFNQFSIQMEAVSGLFHLWVGGHMASPFSPYDPIFLSHYAFVDKLWTHWQDRSPSGLPRYPPELRFVKMKPFDISPDDMFLSQQQLCTTYVPVTLGAPCNDTTLNPPIHHQEGYHREGLDQTAQPDQRGTYDAHGYNQHGYDRNGFDQSGWDSFAYGRDHFNRDGFDIEGFDASGYNRYGFNRSQVTPFGMRKDESYLPYVEVEVIESLFDRGYNTYGYNKFGLDKNGFDVFGFDEDGYDKDNCNYFFRGPHHMRFYFFIQQQLYMASPELLLNIKRICPPVTPLPDWWLVQNWMAIDVQETVTVIRRVEQKWASHHPFDSGYIPSITSVKDNNLWLPVTPDLRFCFELHWYSGCPLGTLPVSCPDLCQDTECLGFPNAECRVHHCGACFSEWYDRETSRHVMCHGCSYNGQTFQNGDSVIVDTCTSCVCLNGDVSCAPVQCQALNCKGTVKRRGSCCPECPRDCADGRVHGDSWNLDACTHCSCKNGNIQCRGVTCDHLTCLDQYKPAEECCPVCHP</sequence>
<dbReference type="InterPro" id="IPR020901">
    <property type="entry name" value="Prtase_inh_Kunz-CS"/>
</dbReference>
<protein>
    <recommendedName>
        <fullName evidence="12">BPTI/Kunitz inhibitor domain-containing protein</fullName>
    </recommendedName>
</protein>
<evidence type="ECO:0008006" key="12">
    <source>
        <dbReference type="Google" id="ProtNLM"/>
    </source>
</evidence>
<comment type="similarity">
    <text evidence="2">Belongs to the tyrosinase family.</text>
</comment>
<evidence type="ECO:0000256" key="1">
    <source>
        <dbReference type="ARBA" id="ARBA00004573"/>
    </source>
</evidence>
<dbReference type="Proteomes" id="UP000288216">
    <property type="component" value="Unassembled WGS sequence"/>
</dbReference>
<evidence type="ECO:0000256" key="6">
    <source>
        <dbReference type="ARBA" id="ARBA00023157"/>
    </source>
</evidence>
<dbReference type="PROSITE" id="PS50184">
    <property type="entry name" value="VWFC_2"/>
    <property type="match status" value="2"/>
</dbReference>
<dbReference type="InterPro" id="IPR008922">
    <property type="entry name" value="Di-copper_centre_dom_sf"/>
</dbReference>
<reference evidence="10 11" key="1">
    <citation type="journal article" date="2018" name="Nat. Ecol. Evol.">
        <title>Shark genomes provide insights into elasmobranch evolution and the origin of vertebrates.</title>
        <authorList>
            <person name="Hara Y"/>
            <person name="Yamaguchi K"/>
            <person name="Onimaru K"/>
            <person name="Kadota M"/>
            <person name="Koyanagi M"/>
            <person name="Keeley SD"/>
            <person name="Tatsumi K"/>
            <person name="Tanaka K"/>
            <person name="Motone F"/>
            <person name="Kageyama Y"/>
            <person name="Nozu R"/>
            <person name="Adachi N"/>
            <person name="Nishimura O"/>
            <person name="Nakagawa R"/>
            <person name="Tanegashima C"/>
            <person name="Kiyatake I"/>
            <person name="Matsumoto R"/>
            <person name="Murakumo K"/>
            <person name="Nishida K"/>
            <person name="Terakita A"/>
            <person name="Kuratani S"/>
            <person name="Sato K"/>
            <person name="Hyodo S Kuraku.S."/>
        </authorList>
    </citation>
    <scope>NUCLEOTIDE SEQUENCE [LARGE SCALE GENOMIC DNA]</scope>
</reference>
<dbReference type="OrthoDB" id="6132182at2759"/>
<keyword evidence="6" id="KW-1015">Disulfide bond</keyword>
<feature type="domain" description="BPTI/Kunitz inhibitor" evidence="9">
    <location>
        <begin position="5"/>
        <end position="59"/>
    </location>
</feature>
<proteinExistence type="inferred from homology"/>
<dbReference type="SUPFAM" id="SSF48056">
    <property type="entry name" value="Di-copper centre-containing domain"/>
    <property type="match status" value="1"/>
</dbReference>
<dbReference type="GO" id="GO:0004867">
    <property type="term" value="F:serine-type endopeptidase inhibitor activity"/>
    <property type="evidence" value="ECO:0007669"/>
    <property type="project" value="InterPro"/>
</dbReference>
<evidence type="ECO:0000256" key="2">
    <source>
        <dbReference type="ARBA" id="ARBA00009928"/>
    </source>
</evidence>
<feature type="compositionally biased region" description="Basic and acidic residues" evidence="7">
    <location>
        <begin position="536"/>
        <end position="546"/>
    </location>
</feature>
<gene>
    <name evidence="10" type="ORF">scyTo_0021125</name>
</gene>
<dbReference type="GO" id="GO:0033162">
    <property type="term" value="C:melanosome membrane"/>
    <property type="evidence" value="ECO:0007669"/>
    <property type="project" value="UniProtKB-SubCell"/>
</dbReference>
<feature type="non-terminal residue" evidence="10">
    <location>
        <position position="945"/>
    </location>
</feature>
<comment type="caution">
    <text evidence="10">The sequence shown here is derived from an EMBL/GenBank/DDBJ whole genome shotgun (WGS) entry which is preliminary data.</text>
</comment>
<dbReference type="InterPro" id="IPR002227">
    <property type="entry name" value="Tyrosinase_Cu-bd"/>
</dbReference>
<dbReference type="PROSITE" id="PS01208">
    <property type="entry name" value="VWFC_1"/>
    <property type="match status" value="1"/>
</dbReference>
<evidence type="ECO:0000256" key="5">
    <source>
        <dbReference type="ARBA" id="ARBA00023101"/>
    </source>
</evidence>
<comment type="subcellular location">
    <subcellularLocation>
        <location evidence="1">Melanosome membrane</location>
        <topology evidence="1">Single-pass type I membrane protein</topology>
    </subcellularLocation>
</comment>
<dbReference type="PANTHER" id="PTHR11474">
    <property type="entry name" value="TYROSINASE FAMILY MEMBER"/>
    <property type="match status" value="1"/>
</dbReference>
<dbReference type="SUPFAM" id="SSF57362">
    <property type="entry name" value="BPTI-like"/>
    <property type="match status" value="1"/>
</dbReference>
<dbReference type="Pfam" id="PF00264">
    <property type="entry name" value="Tyrosinase"/>
    <property type="match status" value="1"/>
</dbReference>
<dbReference type="GO" id="GO:0042438">
    <property type="term" value="P:melanin biosynthetic process"/>
    <property type="evidence" value="ECO:0007669"/>
    <property type="project" value="UniProtKB-KW"/>
</dbReference>
<dbReference type="EMBL" id="BFAA01018181">
    <property type="protein sequence ID" value="GCB77707.1"/>
    <property type="molecule type" value="Genomic_DNA"/>
</dbReference>